<dbReference type="Pfam" id="PF13946">
    <property type="entry name" value="DUF4214"/>
    <property type="match status" value="1"/>
</dbReference>
<dbReference type="Proteomes" id="UP001172778">
    <property type="component" value="Unassembled WGS sequence"/>
</dbReference>
<sequence>MSAVQTATAAEPIRFATYHGQFVYVANVYRGALGRGPEIRELTNHLYTLAGQNCSASQAAGLARKIFGSAEFSGLGLNATQKVTRAYQAVLSRAPDQDGLAYFVGRLNQGAAISEVAASMAMSPEFADTQLPAFCTFEMVWPHPYEG</sequence>
<dbReference type="InterPro" id="IPR025282">
    <property type="entry name" value="DUF4214"/>
</dbReference>
<comment type="caution">
    <text evidence="2">The sequence shown here is derived from an EMBL/GenBank/DDBJ whole genome shotgun (WGS) entry which is preliminary data.</text>
</comment>
<dbReference type="RefSeq" id="WP_284101544.1">
    <property type="nucleotide sequence ID" value="NZ_JARRAF010000016.1"/>
</dbReference>
<evidence type="ECO:0000313" key="2">
    <source>
        <dbReference type="EMBL" id="MDK2125233.1"/>
    </source>
</evidence>
<feature type="domain" description="DUF4214" evidence="1">
    <location>
        <begin position="63"/>
        <end position="128"/>
    </location>
</feature>
<accession>A0ABT7DYU8</accession>
<evidence type="ECO:0000259" key="1">
    <source>
        <dbReference type="Pfam" id="PF13946"/>
    </source>
</evidence>
<name>A0ABT7DYU8_9NEIS</name>
<protein>
    <submittedName>
        <fullName evidence="2">DUF4214 domain-containing protein</fullName>
    </submittedName>
</protein>
<proteinExistence type="predicted"/>
<organism evidence="2 3">
    <name type="scientific">Parachitinimonas caeni</name>
    <dbReference type="NCBI Taxonomy" id="3031301"/>
    <lineage>
        <taxon>Bacteria</taxon>
        <taxon>Pseudomonadati</taxon>
        <taxon>Pseudomonadota</taxon>
        <taxon>Betaproteobacteria</taxon>
        <taxon>Neisseriales</taxon>
        <taxon>Chitinibacteraceae</taxon>
        <taxon>Parachitinimonas</taxon>
    </lineage>
</organism>
<dbReference type="EMBL" id="JARRAF010000016">
    <property type="protein sequence ID" value="MDK2125233.1"/>
    <property type="molecule type" value="Genomic_DNA"/>
</dbReference>
<evidence type="ECO:0000313" key="3">
    <source>
        <dbReference type="Proteomes" id="UP001172778"/>
    </source>
</evidence>
<gene>
    <name evidence="2" type="ORF">PZA18_14345</name>
</gene>
<keyword evidence="3" id="KW-1185">Reference proteome</keyword>
<reference evidence="2" key="1">
    <citation type="submission" date="2023-03" db="EMBL/GenBank/DDBJ databases">
        <title>Chitinimonas shenzhenensis gen. nov., sp. nov., a novel member of family Burkholderiaceae isolated from activated sludge collected in Shen Zhen, China.</title>
        <authorList>
            <person name="Wang X."/>
        </authorList>
    </citation>
    <scope>NUCLEOTIDE SEQUENCE</scope>
    <source>
        <strain evidence="2">DQS-5</strain>
    </source>
</reference>